<reference evidence="1" key="1">
    <citation type="journal article" date="2020" name="Stud. Mycol.">
        <title>101 Dothideomycetes genomes: a test case for predicting lifestyles and emergence of pathogens.</title>
        <authorList>
            <person name="Haridas S."/>
            <person name="Albert R."/>
            <person name="Binder M."/>
            <person name="Bloem J."/>
            <person name="Labutti K."/>
            <person name="Salamov A."/>
            <person name="Andreopoulos B."/>
            <person name="Baker S."/>
            <person name="Barry K."/>
            <person name="Bills G."/>
            <person name="Bluhm B."/>
            <person name="Cannon C."/>
            <person name="Castanera R."/>
            <person name="Culley D."/>
            <person name="Daum C."/>
            <person name="Ezra D."/>
            <person name="Gonzalez J."/>
            <person name="Henrissat B."/>
            <person name="Kuo A."/>
            <person name="Liang C."/>
            <person name="Lipzen A."/>
            <person name="Lutzoni F."/>
            <person name="Magnuson J."/>
            <person name="Mondo S."/>
            <person name="Nolan M."/>
            <person name="Ohm R."/>
            <person name="Pangilinan J."/>
            <person name="Park H.-J."/>
            <person name="Ramirez L."/>
            <person name="Alfaro M."/>
            <person name="Sun H."/>
            <person name="Tritt A."/>
            <person name="Yoshinaga Y."/>
            <person name="Zwiers L.-H."/>
            <person name="Turgeon B."/>
            <person name="Goodwin S."/>
            <person name="Spatafora J."/>
            <person name="Crous P."/>
            <person name="Grigoriev I."/>
        </authorList>
    </citation>
    <scope>NUCLEOTIDE SEQUENCE</scope>
    <source>
        <strain evidence="1">CBS 119925</strain>
    </source>
</reference>
<name>A0A6A6UW97_9PLEO</name>
<dbReference type="AlphaFoldDB" id="A0A6A6UW97"/>
<sequence length="89" mass="9716">VDSTEHTEHCCSALHAAKPSQAMRAFSSHVTVPRVEVSHLCFSMPFAPHLRSSASRLPGILVCSEHYPPSSSRYCLQYLQCAVCGAGWV</sequence>
<feature type="non-terminal residue" evidence="1">
    <location>
        <position position="1"/>
    </location>
</feature>
<proteinExistence type="predicted"/>
<keyword evidence="2" id="KW-1185">Reference proteome</keyword>
<dbReference type="EMBL" id="MU006631">
    <property type="protein sequence ID" value="KAF2741680.1"/>
    <property type="molecule type" value="Genomic_DNA"/>
</dbReference>
<organism evidence="1 2">
    <name type="scientific">Sporormia fimetaria CBS 119925</name>
    <dbReference type="NCBI Taxonomy" id="1340428"/>
    <lineage>
        <taxon>Eukaryota</taxon>
        <taxon>Fungi</taxon>
        <taxon>Dikarya</taxon>
        <taxon>Ascomycota</taxon>
        <taxon>Pezizomycotina</taxon>
        <taxon>Dothideomycetes</taxon>
        <taxon>Pleosporomycetidae</taxon>
        <taxon>Pleosporales</taxon>
        <taxon>Sporormiaceae</taxon>
        <taxon>Sporormia</taxon>
    </lineage>
</organism>
<protein>
    <submittedName>
        <fullName evidence="1">Uncharacterized protein</fullName>
    </submittedName>
</protein>
<dbReference type="Proteomes" id="UP000799440">
    <property type="component" value="Unassembled WGS sequence"/>
</dbReference>
<gene>
    <name evidence="1" type="ORF">M011DRAFT_472874</name>
</gene>
<accession>A0A6A6UW97</accession>
<evidence type="ECO:0000313" key="2">
    <source>
        <dbReference type="Proteomes" id="UP000799440"/>
    </source>
</evidence>
<evidence type="ECO:0000313" key="1">
    <source>
        <dbReference type="EMBL" id="KAF2741680.1"/>
    </source>
</evidence>